<dbReference type="InterPro" id="IPR036226">
    <property type="entry name" value="LipOase_C_sf"/>
</dbReference>
<dbReference type="EMBL" id="BEZZ01002541">
    <property type="protein sequence ID" value="GCC16627.1"/>
    <property type="molecule type" value="Genomic_DNA"/>
</dbReference>
<organism evidence="16 17">
    <name type="scientific">Chiloscyllium punctatum</name>
    <name type="common">Brownbanded bambooshark</name>
    <name type="synonym">Hemiscyllium punctatum</name>
    <dbReference type="NCBI Taxonomy" id="137246"/>
    <lineage>
        <taxon>Eukaryota</taxon>
        <taxon>Metazoa</taxon>
        <taxon>Chordata</taxon>
        <taxon>Craniata</taxon>
        <taxon>Vertebrata</taxon>
        <taxon>Chondrichthyes</taxon>
        <taxon>Elasmobranchii</taxon>
        <taxon>Galeomorphii</taxon>
        <taxon>Galeoidea</taxon>
        <taxon>Orectolobiformes</taxon>
        <taxon>Hemiscylliidae</taxon>
        <taxon>Chiloscyllium</taxon>
    </lineage>
</organism>
<gene>
    <name evidence="16" type="ORF">chiPu_0020353</name>
</gene>
<keyword evidence="17" id="KW-1185">Reference proteome</keyword>
<keyword evidence="8 10" id="KW-0408">Iron</keyword>
<dbReference type="Gene3D" id="3.10.450.60">
    <property type="match status" value="1"/>
</dbReference>
<dbReference type="SMART" id="SM00308">
    <property type="entry name" value="LH2"/>
    <property type="match status" value="1"/>
</dbReference>
<evidence type="ECO:0000256" key="11">
    <source>
        <dbReference type="PIRSR" id="PIRSR601885-2"/>
    </source>
</evidence>
<dbReference type="InterPro" id="IPR042062">
    <property type="entry name" value="PLAT_LOX_verte"/>
</dbReference>
<dbReference type="PROSITE" id="PS51393">
    <property type="entry name" value="LIPOXYGENASE_3"/>
    <property type="match status" value="1"/>
</dbReference>
<evidence type="ECO:0008006" key="18">
    <source>
        <dbReference type="Google" id="ProtNLM"/>
    </source>
</evidence>
<evidence type="ECO:0000256" key="7">
    <source>
        <dbReference type="ARBA" id="ARBA00023002"/>
    </source>
</evidence>
<dbReference type="InterPro" id="IPR001885">
    <property type="entry name" value="LipOase_mml"/>
</dbReference>
<feature type="binding site" evidence="11">
    <location>
        <position position="17"/>
    </location>
    <ligand>
        <name>Ca(2+)</name>
        <dbReference type="ChEBI" id="CHEBI:29108"/>
        <label>1</label>
    </ligand>
</feature>
<reference evidence="16 17" key="1">
    <citation type="journal article" date="2018" name="Nat. Ecol. Evol.">
        <title>Shark genomes provide insights into elasmobranch evolution and the origin of vertebrates.</title>
        <authorList>
            <person name="Hara Y"/>
            <person name="Yamaguchi K"/>
            <person name="Onimaru K"/>
            <person name="Kadota M"/>
            <person name="Koyanagi M"/>
            <person name="Keeley SD"/>
            <person name="Tatsumi K"/>
            <person name="Tanaka K"/>
            <person name="Motone F"/>
            <person name="Kageyama Y"/>
            <person name="Nozu R"/>
            <person name="Adachi N"/>
            <person name="Nishimura O"/>
            <person name="Nakagawa R"/>
            <person name="Tanegashima C"/>
            <person name="Kiyatake I"/>
            <person name="Matsumoto R"/>
            <person name="Murakumo K"/>
            <person name="Nishida K"/>
            <person name="Terakita A"/>
            <person name="Kuratani S"/>
            <person name="Sato K"/>
            <person name="Hyodo S Kuraku.S."/>
        </authorList>
    </citation>
    <scope>NUCLEOTIDE SEQUENCE [LARGE SCALE GENOMIC DNA]</scope>
</reference>
<keyword evidence="4" id="KW-0963">Cytoplasm</keyword>
<dbReference type="InterPro" id="IPR020834">
    <property type="entry name" value="LipOase_CS"/>
</dbReference>
<keyword evidence="5 10" id="KW-0479">Metal-binding</keyword>
<dbReference type="InterPro" id="IPR036392">
    <property type="entry name" value="PLAT/LH2_dom_sf"/>
</dbReference>
<feature type="binding site" evidence="11">
    <location>
        <position position="39"/>
    </location>
    <ligand>
        <name>Ca(2+)</name>
        <dbReference type="ChEBI" id="CHEBI:29108"/>
        <label>2</label>
    </ligand>
</feature>
<dbReference type="PROSITE" id="PS50095">
    <property type="entry name" value="PLAT"/>
    <property type="match status" value="1"/>
</dbReference>
<comment type="cofactor">
    <cofactor evidence="10">
        <name>Fe cation</name>
        <dbReference type="ChEBI" id="CHEBI:24875"/>
    </cofactor>
    <text evidence="10">Binds 1 Fe cation per subunit.</text>
</comment>
<dbReference type="PROSITE" id="PS00081">
    <property type="entry name" value="LIPOXYGENASE_2"/>
    <property type="match status" value="1"/>
</dbReference>
<dbReference type="Gene3D" id="2.60.60.20">
    <property type="entry name" value="PLAT/LH2 domain"/>
    <property type="match status" value="1"/>
</dbReference>
<evidence type="ECO:0000256" key="13">
    <source>
        <dbReference type="PROSITE-ProRule" id="PRU00152"/>
    </source>
</evidence>
<evidence type="ECO:0000256" key="8">
    <source>
        <dbReference type="ARBA" id="ARBA00023004"/>
    </source>
</evidence>
<dbReference type="SUPFAM" id="SSF49723">
    <property type="entry name" value="Lipase/lipooxygenase domain (PLAT/LH2 domain)"/>
    <property type="match status" value="1"/>
</dbReference>
<dbReference type="GO" id="GO:0034440">
    <property type="term" value="P:lipid oxidation"/>
    <property type="evidence" value="ECO:0007669"/>
    <property type="project" value="InterPro"/>
</dbReference>
<evidence type="ECO:0000256" key="10">
    <source>
        <dbReference type="PIRSR" id="PIRSR601885-1"/>
    </source>
</evidence>
<keyword evidence="6" id="KW-0223">Dioxygenase</keyword>
<dbReference type="FunFam" id="1.20.245.10:FF:000001">
    <property type="entry name" value="Arachidonate 5-lipoxygenase a"/>
    <property type="match status" value="1"/>
</dbReference>
<feature type="binding site" evidence="10">
    <location>
        <position position="367"/>
    </location>
    <ligand>
        <name>Fe cation</name>
        <dbReference type="ChEBI" id="CHEBI:24875"/>
        <note>catalytic</note>
    </ligand>
</feature>
<evidence type="ECO:0000259" key="15">
    <source>
        <dbReference type="PROSITE" id="PS51393"/>
    </source>
</evidence>
<dbReference type="OMA" id="NNGQYDW"/>
<dbReference type="GO" id="GO:0005506">
    <property type="term" value="F:iron ion binding"/>
    <property type="evidence" value="ECO:0007669"/>
    <property type="project" value="InterPro"/>
</dbReference>
<dbReference type="PRINTS" id="PR00467">
    <property type="entry name" value="MAMLPOXGNASE"/>
</dbReference>
<name>A0A401RES0_CHIPU</name>
<evidence type="ECO:0000256" key="3">
    <source>
        <dbReference type="ARBA" id="ARBA00009419"/>
    </source>
</evidence>
<comment type="caution">
    <text evidence="16">The sequence shown here is derived from an EMBL/GenBank/DDBJ whole genome shotgun (WGS) entry which is preliminary data.</text>
</comment>
<dbReference type="GO" id="GO:0005737">
    <property type="term" value="C:cytoplasm"/>
    <property type="evidence" value="ECO:0007669"/>
    <property type="project" value="UniProtKB-SubCell"/>
</dbReference>
<dbReference type="PRINTS" id="PR00087">
    <property type="entry name" value="LIPOXYGENASE"/>
</dbReference>
<comment type="subcellular location">
    <subcellularLocation>
        <location evidence="1">Cytoplasm</location>
    </subcellularLocation>
</comment>
<comment type="caution">
    <text evidence="13">Lacks conserved residue(s) required for the propagation of feature annotation.</text>
</comment>
<comment type="pathway">
    <text evidence="2">Lipid metabolism.</text>
</comment>
<dbReference type="InterPro" id="IPR000907">
    <property type="entry name" value="LipOase"/>
</dbReference>
<evidence type="ECO:0000259" key="14">
    <source>
        <dbReference type="PROSITE" id="PS50095"/>
    </source>
</evidence>
<keyword evidence="11" id="KW-0106">Calcium</keyword>
<keyword evidence="9" id="KW-0443">Lipid metabolism</keyword>
<dbReference type="GO" id="GO:0016702">
    <property type="term" value="F:oxidoreductase activity, acting on single donors with incorporation of molecular oxygen, incorporation of two atoms of oxygen"/>
    <property type="evidence" value="ECO:0007669"/>
    <property type="project" value="InterPro"/>
</dbReference>
<evidence type="ECO:0000313" key="17">
    <source>
        <dbReference type="Proteomes" id="UP000287033"/>
    </source>
</evidence>
<evidence type="ECO:0000256" key="1">
    <source>
        <dbReference type="ARBA" id="ARBA00004496"/>
    </source>
</evidence>
<sequence>MITYRVTVATGTTYYSGTNNYIYVTLIGEKGKSQRTSLDKWLQNDLERGSVDEYKVKSERDLGSIWWVQLEKVKFLVEDDWFCRYLTVCTPSGDVLQFPCYRWMSEEDVICVREGTAKRPCDDAKVPDLQSHRQKELQNRQKLYRWKLWKPGVTKCIEADTETDLHPDVKFDDDRRSDFKHSFHVAIGELFLKKFVNMFGDSWDSLESFQRIFWRVKSATGNFVVKHWKEDWFFGYQFKNGSNPCMIEKCREIPEKFPVTNEMVCQSLRGSTLEEEIQKGNIYIVDYKVLDGVPANVIKGVQQYIAAPICLLYQDPENRLMPIAIQLHQVPGSDNPIFLPTDPENAWLLAKIWVRSSEFQVHQIVYHLCGTHLLGETFCIATLRQLPAVHPIFKLLTPHTRYTLEINTRARSDLLGEDGVIARVVASGGIGQDVIAQKGMQLFTYQAMCLPDNLKERGTEGLKEYYYQEDGLQLWFAINKYVKGITELYYKTDQDVLQDTELQAWIKDLAQDGFQELPGIGILPALRTREEMCKFLTMVIFTCSAQHAAVNNGQYDWSCWVPNSPCTMRQPPPVRKNNISIENLMETLPDMSQSAVQMAFTWHLGRPLPNKILLGCFDEEYFTEETAKQIIAEFQKDLVQIEKRILERNKGLLLSYEYLQPSKVENSISI</sequence>
<proteinExistence type="inferred from homology"/>
<dbReference type="Gene3D" id="1.20.245.10">
    <property type="entry name" value="Lipoxygenase-1, Domain 5"/>
    <property type="match status" value="1"/>
</dbReference>
<evidence type="ECO:0000256" key="4">
    <source>
        <dbReference type="ARBA" id="ARBA00022490"/>
    </source>
</evidence>
<dbReference type="PANTHER" id="PTHR11771">
    <property type="entry name" value="LIPOXYGENASE"/>
    <property type="match status" value="1"/>
</dbReference>
<feature type="binding site" evidence="10">
    <location>
        <position position="547"/>
    </location>
    <ligand>
        <name>Fe cation</name>
        <dbReference type="ChEBI" id="CHEBI:24875"/>
        <note>catalytic</note>
    </ligand>
</feature>
<dbReference type="InterPro" id="IPR001024">
    <property type="entry name" value="PLAT/LH2_dom"/>
</dbReference>
<feature type="domain" description="PLAT" evidence="14">
    <location>
        <begin position="2"/>
        <end position="118"/>
    </location>
</feature>
<dbReference type="Proteomes" id="UP000287033">
    <property type="component" value="Unassembled WGS sequence"/>
</dbReference>
<evidence type="ECO:0000256" key="2">
    <source>
        <dbReference type="ARBA" id="ARBA00005189"/>
    </source>
</evidence>
<accession>A0A401RES0</accession>
<feature type="binding site" evidence="11">
    <location>
        <position position="79"/>
    </location>
    <ligand>
        <name>Ca(2+)</name>
        <dbReference type="ChEBI" id="CHEBI:29108"/>
        <label>1</label>
    </ligand>
</feature>
<feature type="binding site" evidence="10">
    <location>
        <position position="670"/>
    </location>
    <ligand>
        <name>Fe cation</name>
        <dbReference type="ChEBI" id="CHEBI:24875"/>
        <note>catalytic</note>
    </ligand>
</feature>
<dbReference type="Pfam" id="PF00305">
    <property type="entry name" value="Lipoxygenase"/>
    <property type="match status" value="1"/>
</dbReference>
<dbReference type="InterPro" id="IPR013819">
    <property type="entry name" value="LipOase_C"/>
</dbReference>
<evidence type="ECO:0000256" key="5">
    <source>
        <dbReference type="ARBA" id="ARBA00022723"/>
    </source>
</evidence>
<feature type="binding site" evidence="10">
    <location>
        <position position="372"/>
    </location>
    <ligand>
        <name>Fe cation</name>
        <dbReference type="ChEBI" id="CHEBI:24875"/>
        <note>catalytic</note>
    </ligand>
</feature>
<dbReference type="FunFam" id="2.60.60.20:FF:000002">
    <property type="entry name" value="Arachidonate 5-lipoxygenase a"/>
    <property type="match status" value="1"/>
</dbReference>
<comment type="similarity">
    <text evidence="3">Belongs to the lipoxygenase family.</text>
</comment>
<dbReference type="SUPFAM" id="SSF48484">
    <property type="entry name" value="Lipoxigenase"/>
    <property type="match status" value="1"/>
</dbReference>
<protein>
    <recommendedName>
        <fullName evidence="18">Lipoxygenase domain-containing protein</fullName>
    </recommendedName>
</protein>
<feature type="binding site" evidence="11">
    <location>
        <position position="80"/>
    </location>
    <ligand>
        <name>Ca(2+)</name>
        <dbReference type="ChEBI" id="CHEBI:29108"/>
        <label>1</label>
    </ligand>
</feature>
<dbReference type="Pfam" id="PF01477">
    <property type="entry name" value="PLAT"/>
    <property type="match status" value="1"/>
</dbReference>
<evidence type="ECO:0000256" key="6">
    <source>
        <dbReference type="ARBA" id="ARBA00022964"/>
    </source>
</evidence>
<feature type="domain" description="Lipoxygenase" evidence="15">
    <location>
        <begin position="119"/>
        <end position="670"/>
    </location>
</feature>
<keyword evidence="7" id="KW-0560">Oxidoreductase</keyword>
<evidence type="ECO:0000256" key="9">
    <source>
        <dbReference type="ARBA" id="ARBA00023098"/>
    </source>
</evidence>
<dbReference type="OrthoDB" id="407298at2759"/>
<dbReference type="STRING" id="137246.A0A401RES0"/>
<evidence type="ECO:0000313" key="16">
    <source>
        <dbReference type="EMBL" id="GCC16627.1"/>
    </source>
</evidence>
<dbReference type="AlphaFoldDB" id="A0A401RES0"/>
<evidence type="ECO:0000256" key="12">
    <source>
        <dbReference type="PIRSR" id="PIRSR601885-3"/>
    </source>
</evidence>
<feature type="site" description="Essential for stabilizing binding to COTL1" evidence="12">
    <location>
        <position position="103"/>
    </location>
</feature>
<dbReference type="CDD" id="cd01753">
    <property type="entry name" value="PLAT_LOX"/>
    <property type="match status" value="1"/>
</dbReference>